<evidence type="ECO:0000313" key="6">
    <source>
        <dbReference type="Proteomes" id="UP000006919"/>
    </source>
</evidence>
<evidence type="ECO:0000256" key="3">
    <source>
        <dbReference type="ARBA" id="ARBA00023014"/>
    </source>
</evidence>
<evidence type="ECO:0000256" key="2">
    <source>
        <dbReference type="ARBA" id="ARBA00023004"/>
    </source>
</evidence>
<name>E6UEJ9_RUMA7</name>
<evidence type="ECO:0000256" key="1">
    <source>
        <dbReference type="ARBA" id="ARBA00022723"/>
    </source>
</evidence>
<feature type="domain" description="4Fe-4S ferredoxin-type" evidence="4">
    <location>
        <begin position="2"/>
        <end position="31"/>
    </location>
</feature>
<reference evidence="5 6" key="1">
    <citation type="journal article" date="2011" name="J. Bacteriol.">
        <title>Complete genome of the cellulolytic ruminal bacterium Ruminococcus albus 7.</title>
        <authorList>
            <person name="Suen G."/>
            <person name="Stevenson D.M."/>
            <person name="Bruce D.C."/>
            <person name="Chertkov O."/>
            <person name="Copeland A."/>
            <person name="Cheng J.F."/>
            <person name="Detter C."/>
            <person name="Detter J.C."/>
            <person name="Goodwin L.A."/>
            <person name="Han C.S."/>
            <person name="Hauser L.J."/>
            <person name="Ivanova N.N."/>
            <person name="Kyrpides N.C."/>
            <person name="Land M.L."/>
            <person name="Lapidus A."/>
            <person name="Lucas S."/>
            <person name="Ovchinnikova G."/>
            <person name="Pitluck S."/>
            <person name="Tapia R."/>
            <person name="Woyke T."/>
            <person name="Boyum J."/>
            <person name="Mead D."/>
            <person name="Weimer P.J."/>
        </authorList>
    </citation>
    <scope>NUCLEOTIDE SEQUENCE [LARGE SCALE GENOMIC DNA]</scope>
    <source>
        <strain evidence="6">ATCC 27210 / DSM 20455 / JCM 14654 / NCDO 2250 / 7</strain>
    </source>
</reference>
<dbReference type="InterPro" id="IPR052977">
    <property type="entry name" value="Polyferredoxin-like_ET"/>
</dbReference>
<accession>E6UEJ9</accession>
<dbReference type="STRING" id="697329.Rumal_0399"/>
<dbReference type="Gene3D" id="3.30.70.20">
    <property type="match status" value="1"/>
</dbReference>
<dbReference type="PANTHER" id="PTHR43193:SF2">
    <property type="entry name" value="POLYFERREDOXIN PROTEIN FWDF"/>
    <property type="match status" value="1"/>
</dbReference>
<dbReference type="PANTHER" id="PTHR43193">
    <property type="match status" value="1"/>
</dbReference>
<dbReference type="OrthoDB" id="430408at2"/>
<dbReference type="Pfam" id="PF12838">
    <property type="entry name" value="Fer4_7"/>
    <property type="match status" value="1"/>
</dbReference>
<protein>
    <submittedName>
        <fullName evidence="5">Coenzyme F420 hydrogenase/dehydrogenase beta subunit domain protein</fullName>
    </submittedName>
</protein>
<dbReference type="Pfam" id="PF04432">
    <property type="entry name" value="FrhB_FdhB_C"/>
    <property type="match status" value="1"/>
</dbReference>
<sequence>MNILESVKKDCCGCSACMNSCPRNCITMQPDGEGFLYPNVDEKLCVDCGRCVNVCPVLKEKKTDNKPKAYLVRNRNKNLRSTSTSGGFFAAAAEFVLDQGGCVFGAGFNENFDVVHSYIEDPKDIRKFNRSKYVQSEIGLTYRKVKEFLEKDRTVLFSGTPCQVEGLLNYLGRDHDKLYTMDIICKGVPSPKFWRKYLSWQKKKSKKAIREVRFREKTYGYGSTTMRVIFSDGSQYDEPYDVDPMLQFYSKEMISRPSCHNCHCKGKFRRSSFTAGDYWYVSGAAPRMDDGIGVSQVLVNNEKAAAAFEKMKKYLDTEPLDFDNDSAINGGMMVGSARPSPRRDEMFADLDNMSVYALQKKYFPSTFKLKNRIKRQIRPIMYKTGLLKLYKKRMRRIQSEKSFERQNPEA</sequence>
<organism evidence="5 6">
    <name type="scientific">Ruminococcus albus (strain ATCC 27210 / DSM 20455 / JCM 14654 / NCDO 2250 / 7)</name>
    <dbReference type="NCBI Taxonomy" id="697329"/>
    <lineage>
        <taxon>Bacteria</taxon>
        <taxon>Bacillati</taxon>
        <taxon>Bacillota</taxon>
        <taxon>Clostridia</taxon>
        <taxon>Eubacteriales</taxon>
        <taxon>Oscillospiraceae</taxon>
        <taxon>Ruminococcus</taxon>
    </lineage>
</organism>
<proteinExistence type="predicted"/>
<dbReference type="GO" id="GO:0046872">
    <property type="term" value="F:metal ion binding"/>
    <property type="evidence" value="ECO:0007669"/>
    <property type="project" value="UniProtKB-KW"/>
</dbReference>
<dbReference type="KEGG" id="ral:Rumal_0399"/>
<dbReference type="InterPro" id="IPR017900">
    <property type="entry name" value="4Fe4S_Fe_S_CS"/>
</dbReference>
<keyword evidence="2" id="KW-0408">Iron</keyword>
<dbReference type="EMBL" id="CP002403">
    <property type="protein sequence ID" value="ADU20954.1"/>
    <property type="molecule type" value="Genomic_DNA"/>
</dbReference>
<keyword evidence="1" id="KW-0479">Metal-binding</keyword>
<dbReference type="SUPFAM" id="SSF54862">
    <property type="entry name" value="4Fe-4S ferredoxins"/>
    <property type="match status" value="1"/>
</dbReference>
<dbReference type="Proteomes" id="UP000006919">
    <property type="component" value="Chromosome"/>
</dbReference>
<dbReference type="PROSITE" id="PS51379">
    <property type="entry name" value="4FE4S_FER_2"/>
    <property type="match status" value="2"/>
</dbReference>
<dbReference type="InterPro" id="IPR017896">
    <property type="entry name" value="4Fe4S_Fe-S-bd"/>
</dbReference>
<dbReference type="HOGENOM" id="CLU_037958_1_0_9"/>
<dbReference type="RefSeq" id="WP_013497146.1">
    <property type="nucleotide sequence ID" value="NC_014833.1"/>
</dbReference>
<dbReference type="GO" id="GO:0051536">
    <property type="term" value="F:iron-sulfur cluster binding"/>
    <property type="evidence" value="ECO:0007669"/>
    <property type="project" value="UniProtKB-KW"/>
</dbReference>
<gene>
    <name evidence="5" type="ordered locus">Rumal_0399</name>
</gene>
<dbReference type="AlphaFoldDB" id="E6UEJ9"/>
<keyword evidence="3" id="KW-0411">Iron-sulfur</keyword>
<feature type="domain" description="4Fe-4S ferredoxin-type" evidence="4">
    <location>
        <begin position="36"/>
        <end position="66"/>
    </location>
</feature>
<dbReference type="PROSITE" id="PS00198">
    <property type="entry name" value="4FE4S_FER_1"/>
    <property type="match status" value="1"/>
</dbReference>
<dbReference type="InterPro" id="IPR007525">
    <property type="entry name" value="FrhB_FdhB_C"/>
</dbReference>
<dbReference type="eggNOG" id="COG1143">
    <property type="taxonomic scope" value="Bacteria"/>
</dbReference>
<evidence type="ECO:0000259" key="4">
    <source>
        <dbReference type="PROSITE" id="PS51379"/>
    </source>
</evidence>
<dbReference type="eggNOG" id="COG1035">
    <property type="taxonomic scope" value="Bacteria"/>
</dbReference>
<evidence type="ECO:0000313" key="5">
    <source>
        <dbReference type="EMBL" id="ADU20954.1"/>
    </source>
</evidence>